<evidence type="ECO:0000313" key="3">
    <source>
        <dbReference type="EMBL" id="ADX98121.1"/>
    </source>
</evidence>
<name>F0QRK1_MYCSL</name>
<feature type="region of interest" description="Disordered" evidence="1">
    <location>
        <begin position="28"/>
        <end position="47"/>
    </location>
</feature>
<dbReference type="Proteomes" id="UP000007484">
    <property type="component" value="Chromosome"/>
</dbReference>
<dbReference type="KEGG" id="mss:MSU_0589"/>
<keyword evidence="2" id="KW-0472">Membrane</keyword>
<keyword evidence="2" id="KW-0812">Transmembrane</keyword>
<keyword evidence="4" id="KW-1185">Reference proteome</keyword>
<reference evidence="3 4" key="1">
    <citation type="journal article" date="2011" name="J. Bacteriol.">
        <title>Complete genome sequences of two hemotropic Mycoplasmas, Mycoplasma haemofelis strain Ohio2 and Mycoplasma suis strain Illinois.</title>
        <authorList>
            <person name="Messick J.B."/>
            <person name="Santos A.P."/>
            <person name="Guimaraes A.M."/>
        </authorList>
    </citation>
    <scope>NUCLEOTIDE SEQUENCE [LARGE SCALE GENOMIC DNA]</scope>
    <source>
        <strain evidence="3 4">Illinois</strain>
    </source>
</reference>
<organism evidence="3 4">
    <name type="scientific">Mycoplasma suis (strain Illinois)</name>
    <dbReference type="NCBI Taxonomy" id="768700"/>
    <lineage>
        <taxon>Bacteria</taxon>
        <taxon>Bacillati</taxon>
        <taxon>Mycoplasmatota</taxon>
        <taxon>Mollicutes</taxon>
        <taxon>Mycoplasmataceae</taxon>
        <taxon>Mycoplasma</taxon>
    </lineage>
</organism>
<feature type="transmembrane region" description="Helical" evidence="2">
    <location>
        <begin position="6"/>
        <end position="23"/>
    </location>
</feature>
<protein>
    <submittedName>
        <fullName evidence="3">Uncharacterized protein</fullName>
    </submittedName>
</protein>
<dbReference type="EMBL" id="CP002525">
    <property type="protein sequence ID" value="ADX98121.1"/>
    <property type="molecule type" value="Genomic_DNA"/>
</dbReference>
<gene>
    <name evidence="3" type="ordered locus">MSU_0589</name>
</gene>
<dbReference type="HOGENOM" id="CLU_3170518_0_0_14"/>
<accession>F0QRK1</accession>
<evidence type="ECO:0000313" key="4">
    <source>
        <dbReference type="Proteomes" id="UP000007484"/>
    </source>
</evidence>
<dbReference type="AlphaFoldDB" id="F0QRK1"/>
<sequence>MKLKVLFYLLIGGTFIGTTYLLVGKPPATENGQQSSCSGAGAPAAAA</sequence>
<evidence type="ECO:0000256" key="1">
    <source>
        <dbReference type="SAM" id="MobiDB-lite"/>
    </source>
</evidence>
<proteinExistence type="predicted"/>
<evidence type="ECO:0000256" key="2">
    <source>
        <dbReference type="SAM" id="Phobius"/>
    </source>
</evidence>
<keyword evidence="2" id="KW-1133">Transmembrane helix</keyword>
<dbReference type="STRING" id="768700.MSU_0589"/>